<keyword evidence="2" id="KW-1185">Reference proteome</keyword>
<gene>
    <name evidence="1" type="ORF">TcWFU_000015</name>
</gene>
<dbReference type="EMBL" id="JAKROA010000002">
    <property type="protein sequence ID" value="KAL5109628.1"/>
    <property type="molecule type" value="Genomic_DNA"/>
</dbReference>
<protein>
    <submittedName>
        <fullName evidence="1">Uncharacterized protein</fullName>
    </submittedName>
</protein>
<dbReference type="Proteomes" id="UP001651158">
    <property type="component" value="Unassembled WGS sequence"/>
</dbReference>
<evidence type="ECO:0000313" key="2">
    <source>
        <dbReference type="Proteomes" id="UP001651158"/>
    </source>
</evidence>
<reference evidence="1 2" key="1">
    <citation type="journal article" date="2022" name="Front. Cell. Infect. Microbiol.">
        <title>The Genomes of Two Strains of Taenia crassiceps the Animal Model for the Study of Human Cysticercosis.</title>
        <authorList>
            <person name="Bobes R.J."/>
            <person name="Estrada K."/>
            <person name="Rios-Valencia D.G."/>
            <person name="Calderon-Gallegos A."/>
            <person name="de la Torre P."/>
            <person name="Carrero J.C."/>
            <person name="Sanchez-Flores A."/>
            <person name="Laclette J.P."/>
        </authorList>
    </citation>
    <scope>NUCLEOTIDE SEQUENCE [LARGE SCALE GENOMIC DNA]</scope>
    <source>
        <strain evidence="1">WFUcys</strain>
    </source>
</reference>
<name>A0ABR4QKM8_9CEST</name>
<sequence>MTGLGQLDIGQPEVSGGTLILRPSTLFYESKGSRSRDPSTRNSFKVSTLLSSVRSNDGTVFMRYQSKDKPKIIVGIFEQAVDEFRLHGESIDLAPHCQTLKETRPPQPRYCNPKARCRFLALSTRQFLQVKNTLLYDGRLAPNQSAASTISLY</sequence>
<comment type="caution">
    <text evidence="1">The sequence shown here is derived from an EMBL/GenBank/DDBJ whole genome shotgun (WGS) entry which is preliminary data.</text>
</comment>
<evidence type="ECO:0000313" key="1">
    <source>
        <dbReference type="EMBL" id="KAL5109628.1"/>
    </source>
</evidence>
<accession>A0ABR4QKM8</accession>
<organism evidence="1 2">
    <name type="scientific">Taenia crassiceps</name>
    <dbReference type="NCBI Taxonomy" id="6207"/>
    <lineage>
        <taxon>Eukaryota</taxon>
        <taxon>Metazoa</taxon>
        <taxon>Spiralia</taxon>
        <taxon>Lophotrochozoa</taxon>
        <taxon>Platyhelminthes</taxon>
        <taxon>Cestoda</taxon>
        <taxon>Eucestoda</taxon>
        <taxon>Cyclophyllidea</taxon>
        <taxon>Taeniidae</taxon>
        <taxon>Taenia</taxon>
    </lineage>
</organism>
<proteinExistence type="predicted"/>